<dbReference type="InterPro" id="IPR036909">
    <property type="entry name" value="Cyt_c-like_dom_sf"/>
</dbReference>
<evidence type="ECO:0000256" key="3">
    <source>
        <dbReference type="ARBA" id="ARBA00023004"/>
    </source>
</evidence>
<dbReference type="SUPFAM" id="SSF46626">
    <property type="entry name" value="Cytochrome c"/>
    <property type="match status" value="1"/>
</dbReference>
<evidence type="ECO:0000259" key="5">
    <source>
        <dbReference type="PROSITE" id="PS51007"/>
    </source>
</evidence>
<evidence type="ECO:0000256" key="1">
    <source>
        <dbReference type="ARBA" id="ARBA00022617"/>
    </source>
</evidence>
<dbReference type="Proteomes" id="UP001321445">
    <property type="component" value="Chromosome"/>
</dbReference>
<dbReference type="RefSeq" id="WP_286337560.1">
    <property type="nucleotide sequence ID" value="NZ_AP027370.1"/>
</dbReference>
<name>A0ABM8FJ87_9BACT</name>
<keyword evidence="7" id="KW-1185">Reference proteome</keyword>
<evidence type="ECO:0000256" key="4">
    <source>
        <dbReference type="PROSITE-ProRule" id="PRU00433"/>
    </source>
</evidence>
<reference evidence="6 7" key="1">
    <citation type="submission" date="2023-03" db="EMBL/GenBank/DDBJ databases">
        <title>Description of Hydrogenimonas sp. ISO32.</title>
        <authorList>
            <person name="Mino S."/>
            <person name="Fukazawa S."/>
            <person name="Sawabe T."/>
        </authorList>
    </citation>
    <scope>NUCLEOTIDE SEQUENCE [LARGE SCALE GENOMIC DNA]</scope>
    <source>
        <strain evidence="6 7">ISO32</strain>
    </source>
</reference>
<sequence>MKQIVFAMTILYATLLSADIERGKKVYEANCAQCHSIRMTGGLGRDFNLVSYTRTKEEIVDYIESPDRQYRKFGYNANAMPTLPLTGDEMDDVADFIDSLQPFKKWMVKKGS</sequence>
<evidence type="ECO:0000256" key="2">
    <source>
        <dbReference type="ARBA" id="ARBA00022723"/>
    </source>
</evidence>
<evidence type="ECO:0000313" key="6">
    <source>
        <dbReference type="EMBL" id="BDY12359.1"/>
    </source>
</evidence>
<dbReference type="Gene3D" id="1.10.760.10">
    <property type="entry name" value="Cytochrome c-like domain"/>
    <property type="match status" value="1"/>
</dbReference>
<evidence type="ECO:0000313" key="7">
    <source>
        <dbReference type="Proteomes" id="UP001321445"/>
    </source>
</evidence>
<protein>
    <recommendedName>
        <fullName evidence="5">Cytochrome c domain-containing protein</fullName>
    </recommendedName>
</protein>
<gene>
    <name evidence="6" type="ORF">HCR_06710</name>
</gene>
<proteinExistence type="predicted"/>
<accession>A0ABM8FJ87</accession>
<keyword evidence="1 4" id="KW-0349">Heme</keyword>
<dbReference type="EMBL" id="AP027370">
    <property type="protein sequence ID" value="BDY12359.1"/>
    <property type="molecule type" value="Genomic_DNA"/>
</dbReference>
<keyword evidence="3 4" id="KW-0408">Iron</keyword>
<dbReference type="InterPro" id="IPR009056">
    <property type="entry name" value="Cyt_c-like_dom"/>
</dbReference>
<dbReference type="Pfam" id="PF00034">
    <property type="entry name" value="Cytochrom_C"/>
    <property type="match status" value="1"/>
</dbReference>
<dbReference type="PROSITE" id="PS51007">
    <property type="entry name" value="CYTC"/>
    <property type="match status" value="1"/>
</dbReference>
<keyword evidence="2 4" id="KW-0479">Metal-binding</keyword>
<feature type="domain" description="Cytochrome c" evidence="5">
    <location>
        <begin position="18"/>
        <end position="101"/>
    </location>
</feature>
<organism evidence="6 7">
    <name type="scientific">Hydrogenimonas cancrithermarum</name>
    <dbReference type="NCBI Taxonomy" id="2993563"/>
    <lineage>
        <taxon>Bacteria</taxon>
        <taxon>Pseudomonadati</taxon>
        <taxon>Campylobacterota</taxon>
        <taxon>Epsilonproteobacteria</taxon>
        <taxon>Campylobacterales</taxon>
        <taxon>Hydrogenimonadaceae</taxon>
        <taxon>Hydrogenimonas</taxon>
    </lineage>
</organism>